<feature type="transmembrane region" description="Helical" evidence="2">
    <location>
        <begin position="157"/>
        <end position="185"/>
    </location>
</feature>
<keyword evidence="2" id="KW-1133">Transmembrane helix</keyword>
<feature type="region of interest" description="Disordered" evidence="1">
    <location>
        <begin position="307"/>
        <end position="332"/>
    </location>
</feature>
<evidence type="ECO:0000313" key="3">
    <source>
        <dbReference type="EMBL" id="THG98240.1"/>
    </source>
</evidence>
<comment type="caution">
    <text evidence="3">The sequence shown here is derived from an EMBL/GenBank/DDBJ whole genome shotgun (WGS) entry which is preliminary data.</text>
</comment>
<reference evidence="3 4" key="1">
    <citation type="submission" date="2019-02" db="EMBL/GenBank/DDBJ databases">
        <title>Genome sequencing of the rare red list fungi Phellinidium pouzarii.</title>
        <authorList>
            <person name="Buettner E."/>
            <person name="Kellner H."/>
        </authorList>
    </citation>
    <scope>NUCLEOTIDE SEQUENCE [LARGE SCALE GENOMIC DNA]</scope>
    <source>
        <strain evidence="3 4">DSM 108285</strain>
    </source>
</reference>
<keyword evidence="4" id="KW-1185">Reference proteome</keyword>
<feature type="transmembrane region" description="Helical" evidence="2">
    <location>
        <begin position="277"/>
        <end position="297"/>
    </location>
</feature>
<name>A0A4S4KK07_9AGAM</name>
<feature type="transmembrane region" description="Helical" evidence="2">
    <location>
        <begin position="38"/>
        <end position="63"/>
    </location>
</feature>
<evidence type="ECO:0000256" key="2">
    <source>
        <dbReference type="SAM" id="Phobius"/>
    </source>
</evidence>
<keyword evidence="2" id="KW-0812">Transmembrane</keyword>
<gene>
    <name evidence="3" type="ORF">EW145_g7459</name>
</gene>
<protein>
    <submittedName>
        <fullName evidence="3">Uncharacterized protein</fullName>
    </submittedName>
</protein>
<dbReference type="Proteomes" id="UP000308199">
    <property type="component" value="Unassembled WGS sequence"/>
</dbReference>
<feature type="transmembrane region" description="Helical" evidence="2">
    <location>
        <begin position="205"/>
        <end position="226"/>
    </location>
</feature>
<sequence>MHVLRGPAEAPAFSPPLAHVVISKNLYNMAIGPDSVSLIMLTIEGVLLGLFTSLFAATMYIMVFLPDGSQRLNKTIIAVSISMYIVAFVHMCLNTRRAYLAFILGKDETPYKFLALSTDGFYLAKEGLYVAQTTIGDGFLIYRLYIVWAREKRLLPLLLIFLMGSSVPWIHSLTSLLVACGIAALVYAGRVSPSTPIFATAIKHWIVSFFSLTLFTNVLCTALISFKIWWSERQLASFAHFSNNFKPVMIIVIESGAVYSAALFALLGTYISGTWAYYFVLDSMPQIIGIVFSLIIVRMGLKLSSSENSQHGRLPFNKGRATGSSRQSEAQRNVPMQPLVVKINQSKSIQDDSGKSIRRASVEDSSTLTMEGIGPDDKRSGRGSFDV</sequence>
<accession>A0A4S4KK07</accession>
<dbReference type="AlphaFoldDB" id="A0A4S4KK07"/>
<dbReference type="EMBL" id="SGPK01000750">
    <property type="protein sequence ID" value="THG98240.1"/>
    <property type="molecule type" value="Genomic_DNA"/>
</dbReference>
<feature type="compositionally biased region" description="Polar residues" evidence="1">
    <location>
        <begin position="322"/>
        <end position="331"/>
    </location>
</feature>
<evidence type="ECO:0000313" key="4">
    <source>
        <dbReference type="Proteomes" id="UP000308199"/>
    </source>
</evidence>
<evidence type="ECO:0000256" key="1">
    <source>
        <dbReference type="SAM" id="MobiDB-lite"/>
    </source>
</evidence>
<feature type="transmembrane region" description="Helical" evidence="2">
    <location>
        <begin position="75"/>
        <end position="93"/>
    </location>
</feature>
<feature type="region of interest" description="Disordered" evidence="1">
    <location>
        <begin position="344"/>
        <end position="387"/>
    </location>
</feature>
<keyword evidence="2" id="KW-0472">Membrane</keyword>
<dbReference type="OrthoDB" id="2756618at2759"/>
<feature type="transmembrane region" description="Helical" evidence="2">
    <location>
        <begin position="247"/>
        <end position="271"/>
    </location>
</feature>
<organism evidence="3 4">
    <name type="scientific">Phellinidium pouzarii</name>
    <dbReference type="NCBI Taxonomy" id="167371"/>
    <lineage>
        <taxon>Eukaryota</taxon>
        <taxon>Fungi</taxon>
        <taxon>Dikarya</taxon>
        <taxon>Basidiomycota</taxon>
        <taxon>Agaricomycotina</taxon>
        <taxon>Agaricomycetes</taxon>
        <taxon>Hymenochaetales</taxon>
        <taxon>Hymenochaetaceae</taxon>
        <taxon>Phellinidium</taxon>
    </lineage>
</organism>
<proteinExistence type="predicted"/>